<dbReference type="AlphaFoldDB" id="A0AAD5MFC6"/>
<evidence type="ECO:0000256" key="5">
    <source>
        <dbReference type="ARBA" id="ARBA00022989"/>
    </source>
</evidence>
<dbReference type="GO" id="GO:0004674">
    <property type="term" value="F:protein serine/threonine kinase activity"/>
    <property type="evidence" value="ECO:0007669"/>
    <property type="project" value="UniProtKB-KW"/>
</dbReference>
<keyword evidence="4" id="KW-0732">Signal</keyword>
<evidence type="ECO:0000256" key="10">
    <source>
        <dbReference type="ARBA" id="ARBA00047899"/>
    </source>
</evidence>
<evidence type="ECO:0000256" key="3">
    <source>
        <dbReference type="ARBA" id="ARBA00022692"/>
    </source>
</evidence>
<dbReference type="PANTHER" id="PTHR47460">
    <property type="entry name" value="SERINE/THREONINE-PROTEIN KINASE-LIKE PROTEIN ACR4"/>
    <property type="match status" value="1"/>
</dbReference>
<keyword evidence="13" id="KW-1185">Reference proteome</keyword>
<comment type="catalytic activity">
    <reaction evidence="11">
        <text>L-seryl-[protein] + ATP = O-phospho-L-seryl-[protein] + ADP + H(+)</text>
        <dbReference type="Rhea" id="RHEA:17989"/>
        <dbReference type="Rhea" id="RHEA-COMP:9863"/>
        <dbReference type="Rhea" id="RHEA-COMP:11604"/>
        <dbReference type="ChEBI" id="CHEBI:15378"/>
        <dbReference type="ChEBI" id="CHEBI:29999"/>
        <dbReference type="ChEBI" id="CHEBI:30616"/>
        <dbReference type="ChEBI" id="CHEBI:83421"/>
        <dbReference type="ChEBI" id="CHEBI:456216"/>
        <dbReference type="EC" id="2.7.11.1"/>
    </reaction>
</comment>
<evidence type="ECO:0000256" key="1">
    <source>
        <dbReference type="ARBA" id="ARBA00004479"/>
    </source>
</evidence>
<evidence type="ECO:0000256" key="6">
    <source>
        <dbReference type="ARBA" id="ARBA00023136"/>
    </source>
</evidence>
<keyword evidence="7" id="KW-1015">Disulfide bond</keyword>
<accession>A0AAD5MFC6</accession>
<dbReference type="GO" id="GO:0016020">
    <property type="term" value="C:membrane"/>
    <property type="evidence" value="ECO:0007669"/>
    <property type="project" value="UniProtKB-SubCell"/>
</dbReference>
<reference evidence="12" key="1">
    <citation type="submission" date="2021-12" db="EMBL/GenBank/DDBJ databases">
        <title>Prjna785345.</title>
        <authorList>
            <person name="Rujirawat T."/>
            <person name="Krajaejun T."/>
        </authorList>
    </citation>
    <scope>NUCLEOTIDE SEQUENCE</scope>
    <source>
        <strain evidence="12">Pi057C3</strain>
    </source>
</reference>
<dbReference type="EC" id="2.7.11.1" evidence="2"/>
<evidence type="ECO:0000256" key="8">
    <source>
        <dbReference type="ARBA" id="ARBA00023170"/>
    </source>
</evidence>
<evidence type="ECO:0000256" key="11">
    <source>
        <dbReference type="ARBA" id="ARBA00048679"/>
    </source>
</evidence>
<evidence type="ECO:0000256" key="4">
    <source>
        <dbReference type="ARBA" id="ARBA00022729"/>
    </source>
</evidence>
<dbReference type="PANTHER" id="PTHR47460:SF1">
    <property type="entry name" value="SERINE_THREONINE-PROTEIN KINASE-LIKE PROTEIN ACR4"/>
    <property type="match status" value="1"/>
</dbReference>
<name>A0AAD5MFC6_PYTIN</name>
<keyword evidence="6" id="KW-0472">Membrane</keyword>
<protein>
    <recommendedName>
        <fullName evidence="2">non-specific serine/threonine protein kinase</fullName>
        <ecNumber evidence="2">2.7.11.1</ecNumber>
    </recommendedName>
</protein>
<comment type="catalytic activity">
    <reaction evidence="10">
        <text>L-threonyl-[protein] + ATP = O-phospho-L-threonyl-[protein] + ADP + H(+)</text>
        <dbReference type="Rhea" id="RHEA:46608"/>
        <dbReference type="Rhea" id="RHEA-COMP:11060"/>
        <dbReference type="Rhea" id="RHEA-COMP:11605"/>
        <dbReference type="ChEBI" id="CHEBI:15378"/>
        <dbReference type="ChEBI" id="CHEBI:30013"/>
        <dbReference type="ChEBI" id="CHEBI:30616"/>
        <dbReference type="ChEBI" id="CHEBI:61977"/>
        <dbReference type="ChEBI" id="CHEBI:456216"/>
        <dbReference type="EC" id="2.7.11.1"/>
    </reaction>
</comment>
<gene>
    <name evidence="12" type="ORF">P43SY_007340</name>
</gene>
<dbReference type="InterPro" id="IPR009091">
    <property type="entry name" value="RCC1/BLIP-II"/>
</dbReference>
<evidence type="ECO:0000256" key="7">
    <source>
        <dbReference type="ARBA" id="ARBA00023157"/>
    </source>
</evidence>
<evidence type="ECO:0000256" key="2">
    <source>
        <dbReference type="ARBA" id="ARBA00012513"/>
    </source>
</evidence>
<dbReference type="Proteomes" id="UP001209570">
    <property type="component" value="Unassembled WGS sequence"/>
</dbReference>
<proteinExistence type="predicted"/>
<comment type="subcellular location">
    <subcellularLocation>
        <location evidence="1">Membrane</location>
        <topology evidence="1">Single-pass type I membrane protein</topology>
    </subcellularLocation>
</comment>
<sequence length="239" mass="25487">MMVVMMITDTTKWQGEFIQVSAGRLHSCGITIDETVECWGVGSAVTSPEGLFVQISSGDFHSCGILKDETLQCWGTTVSGIATPPPGRFIQVSCGKDFSCALKSDGSVQCWGENSRGQLHVPEGVQFRQVSASPGDFVCGVTVDNDVVCWGDNTRGQLNPPSETQFTLVSTSRFGACGLKTIACWGMRSGVTAAPTTVKFDELSLGWNHGCGIRYDDGAVQCWGDSSSDRLAIPAALRT</sequence>
<dbReference type="Gene3D" id="2.130.10.30">
    <property type="entry name" value="Regulator of chromosome condensation 1/beta-lactamase-inhibitor protein II"/>
    <property type="match status" value="2"/>
</dbReference>
<keyword evidence="9" id="KW-0325">Glycoprotein</keyword>
<dbReference type="EMBL" id="JAKCXM010000041">
    <property type="protein sequence ID" value="KAJ0405699.1"/>
    <property type="molecule type" value="Genomic_DNA"/>
</dbReference>
<keyword evidence="3" id="KW-0812">Transmembrane</keyword>
<keyword evidence="8" id="KW-0675">Receptor</keyword>
<evidence type="ECO:0000313" key="13">
    <source>
        <dbReference type="Proteomes" id="UP001209570"/>
    </source>
</evidence>
<dbReference type="SUPFAM" id="SSF50985">
    <property type="entry name" value="RCC1/BLIP-II"/>
    <property type="match status" value="1"/>
</dbReference>
<evidence type="ECO:0000313" key="12">
    <source>
        <dbReference type="EMBL" id="KAJ0405699.1"/>
    </source>
</evidence>
<comment type="caution">
    <text evidence="12">The sequence shown here is derived from an EMBL/GenBank/DDBJ whole genome shotgun (WGS) entry which is preliminary data.</text>
</comment>
<organism evidence="12 13">
    <name type="scientific">Pythium insidiosum</name>
    <name type="common">Pythiosis disease agent</name>
    <dbReference type="NCBI Taxonomy" id="114742"/>
    <lineage>
        <taxon>Eukaryota</taxon>
        <taxon>Sar</taxon>
        <taxon>Stramenopiles</taxon>
        <taxon>Oomycota</taxon>
        <taxon>Peronosporomycetes</taxon>
        <taxon>Pythiales</taxon>
        <taxon>Pythiaceae</taxon>
        <taxon>Pythium</taxon>
    </lineage>
</organism>
<evidence type="ECO:0000256" key="9">
    <source>
        <dbReference type="ARBA" id="ARBA00023180"/>
    </source>
</evidence>
<keyword evidence="5" id="KW-1133">Transmembrane helix</keyword>
<dbReference type="Pfam" id="PF13540">
    <property type="entry name" value="RCC1_2"/>
    <property type="match status" value="4"/>
</dbReference>